<sequence length="52" mass="5550">MLSAQNNKKQDITTDGEAVNNGACTSSVPAFPLSGAPCGLSWRRRMEPLLCL</sequence>
<dbReference type="RefSeq" id="XP_007713822.1">
    <property type="nucleotide sequence ID" value="XM_007715632.1"/>
</dbReference>
<evidence type="ECO:0000313" key="2">
    <source>
        <dbReference type="EMBL" id="EUC31871.1"/>
    </source>
</evidence>
<name>W6YKI9_COCC2</name>
<dbReference type="HOGENOM" id="CLU_3086898_0_0_1"/>
<gene>
    <name evidence="2" type="ORF">COCCADRAFT_100192</name>
</gene>
<dbReference type="AlphaFoldDB" id="W6YKI9"/>
<accession>W6YKI9</accession>
<keyword evidence="3" id="KW-1185">Reference proteome</keyword>
<proteinExistence type="predicted"/>
<protein>
    <submittedName>
        <fullName evidence="2">Uncharacterized protein</fullName>
    </submittedName>
</protein>
<dbReference type="KEGG" id="bze:COCCADRAFT_100192"/>
<dbReference type="GeneID" id="19142095"/>
<dbReference type="EMBL" id="KI964648">
    <property type="protein sequence ID" value="EUC31871.1"/>
    <property type="molecule type" value="Genomic_DNA"/>
</dbReference>
<evidence type="ECO:0000313" key="3">
    <source>
        <dbReference type="Proteomes" id="UP000053841"/>
    </source>
</evidence>
<organism evidence="2 3">
    <name type="scientific">Cochliobolus carbonum (strain 26-R-13)</name>
    <name type="common">Maize leaf spot fungus</name>
    <name type="synonym">Bipolaris zeicola</name>
    <dbReference type="NCBI Taxonomy" id="930089"/>
    <lineage>
        <taxon>Eukaryota</taxon>
        <taxon>Fungi</taxon>
        <taxon>Dikarya</taxon>
        <taxon>Ascomycota</taxon>
        <taxon>Pezizomycotina</taxon>
        <taxon>Dothideomycetes</taxon>
        <taxon>Pleosporomycetidae</taxon>
        <taxon>Pleosporales</taxon>
        <taxon>Pleosporineae</taxon>
        <taxon>Pleosporaceae</taxon>
        <taxon>Bipolaris</taxon>
    </lineage>
</organism>
<evidence type="ECO:0000256" key="1">
    <source>
        <dbReference type="SAM" id="MobiDB-lite"/>
    </source>
</evidence>
<reference evidence="2 3" key="1">
    <citation type="journal article" date="2013" name="PLoS Genet.">
        <title>Comparative genome structure, secondary metabolite, and effector coding capacity across Cochliobolus pathogens.</title>
        <authorList>
            <person name="Condon B.J."/>
            <person name="Leng Y."/>
            <person name="Wu D."/>
            <person name="Bushley K.E."/>
            <person name="Ohm R.A."/>
            <person name="Otillar R."/>
            <person name="Martin J."/>
            <person name="Schackwitz W."/>
            <person name="Grimwood J."/>
            <person name="MohdZainudin N."/>
            <person name="Xue C."/>
            <person name="Wang R."/>
            <person name="Manning V.A."/>
            <person name="Dhillon B."/>
            <person name="Tu Z.J."/>
            <person name="Steffenson B.J."/>
            <person name="Salamov A."/>
            <person name="Sun H."/>
            <person name="Lowry S."/>
            <person name="LaButti K."/>
            <person name="Han J."/>
            <person name="Copeland A."/>
            <person name="Lindquist E."/>
            <person name="Barry K."/>
            <person name="Schmutz J."/>
            <person name="Baker S.E."/>
            <person name="Ciuffetti L.M."/>
            <person name="Grigoriev I.V."/>
            <person name="Zhong S."/>
            <person name="Turgeon B.G."/>
        </authorList>
    </citation>
    <scope>NUCLEOTIDE SEQUENCE [LARGE SCALE GENOMIC DNA]</scope>
    <source>
        <strain evidence="2 3">26-R-13</strain>
    </source>
</reference>
<feature type="region of interest" description="Disordered" evidence="1">
    <location>
        <begin position="1"/>
        <end position="21"/>
    </location>
</feature>
<dbReference type="Proteomes" id="UP000053841">
    <property type="component" value="Unassembled WGS sequence"/>
</dbReference>